<feature type="region of interest" description="Disordered" evidence="1">
    <location>
        <begin position="48"/>
        <end position="67"/>
    </location>
</feature>
<protein>
    <submittedName>
        <fullName evidence="2">Uncharacterized protein</fullName>
    </submittedName>
</protein>
<dbReference type="EMBL" id="QFQP01000017">
    <property type="protein sequence ID" value="PZR10454.1"/>
    <property type="molecule type" value="Genomic_DNA"/>
</dbReference>
<reference evidence="2 3" key="1">
    <citation type="submission" date="2017-08" db="EMBL/GenBank/DDBJ databases">
        <title>Infants hospitalized years apart are colonized by the same room-sourced microbial strains.</title>
        <authorList>
            <person name="Brooks B."/>
            <person name="Olm M.R."/>
            <person name="Firek B.A."/>
            <person name="Baker R."/>
            <person name="Thomas B.C."/>
            <person name="Morowitz M.J."/>
            <person name="Banfield J.F."/>
        </authorList>
    </citation>
    <scope>NUCLEOTIDE SEQUENCE [LARGE SCALE GENOMIC DNA]</scope>
    <source>
        <strain evidence="2">S2_003_000_R2_14</strain>
    </source>
</reference>
<accession>A0A2W5V408</accession>
<dbReference type="AlphaFoldDB" id="A0A2W5V408"/>
<comment type="caution">
    <text evidence="2">The sequence shown here is derived from an EMBL/GenBank/DDBJ whole genome shotgun (WGS) entry which is preliminary data.</text>
</comment>
<dbReference type="Proteomes" id="UP000249061">
    <property type="component" value="Unassembled WGS sequence"/>
</dbReference>
<proteinExistence type="predicted"/>
<gene>
    <name evidence="2" type="ORF">DI536_19615</name>
</gene>
<evidence type="ECO:0000256" key="1">
    <source>
        <dbReference type="SAM" id="MobiDB-lite"/>
    </source>
</evidence>
<evidence type="ECO:0000313" key="3">
    <source>
        <dbReference type="Proteomes" id="UP000249061"/>
    </source>
</evidence>
<evidence type="ECO:0000313" key="2">
    <source>
        <dbReference type="EMBL" id="PZR10454.1"/>
    </source>
</evidence>
<name>A0A2W5V408_9BACT</name>
<sequence>MLGSSLGVPTPGGSVVHRRDTLILRVRSKNDGPSGALRCGVAERVRDERGVSDHTGQSLPVHAAQFR</sequence>
<organism evidence="2 3">
    <name type="scientific">Archangium gephyra</name>
    <dbReference type="NCBI Taxonomy" id="48"/>
    <lineage>
        <taxon>Bacteria</taxon>
        <taxon>Pseudomonadati</taxon>
        <taxon>Myxococcota</taxon>
        <taxon>Myxococcia</taxon>
        <taxon>Myxococcales</taxon>
        <taxon>Cystobacterineae</taxon>
        <taxon>Archangiaceae</taxon>
        <taxon>Archangium</taxon>
    </lineage>
</organism>